<gene>
    <name evidence="2" type="ORF">GZA08_09500</name>
</gene>
<feature type="transmembrane region" description="Helical" evidence="1">
    <location>
        <begin position="116"/>
        <end position="138"/>
    </location>
</feature>
<dbReference type="Proteomes" id="UP000474757">
    <property type="component" value="Unassembled WGS sequence"/>
</dbReference>
<comment type="caution">
    <text evidence="2">The sequence shown here is derived from an EMBL/GenBank/DDBJ whole genome shotgun (WGS) entry which is preliminary data.</text>
</comment>
<keyword evidence="3" id="KW-1185">Reference proteome</keyword>
<dbReference type="SUPFAM" id="SSF53649">
    <property type="entry name" value="Alkaline phosphatase-like"/>
    <property type="match status" value="1"/>
</dbReference>
<sequence length="550" mass="59342">MSVGLAAVLRLAVAAAVLFLVLIQPNHPAAMTWGALKLFPLELPAILLGLLALPSRATVTRVIRVVLVAILAFLALLKAADYATQLAYGRSFNPVVDLHLLPAAWRLGSGAVGIPLAALALLAALAVIVAVTWLLWWATGVWSRASLPGAALRAAGAVGAVAATLVVVAEVGDRRGLWDLPVDPPGTAFTARVAAERVAQIRRTAGQLAEFAAAARSDPYGDGGDLFGRLAGRDVLILFVESYGRASIDVPLYAETHVATMEAAAARMEEAGLAMRSGWLTAPMRGGQSWLAHASVSSGLWTPDQTRYRAMLASPRRTLFHLAREAGFHTAAVMPAISYDWPEGDLMGFEDILDSTELGYRGPPFNWVTMPDQYTLTAFDRAFRAEPVEERRPLFAQIALISSHAPFTPIPAMIPWEDVGDGSVYAPYDGAGDPPEVVWRDRDYLREQYSKAIDYALSAAFSYAERTAPEGPLIIILGDHQTADWISLSDSYDVPIHVIGPPEALAPMEEWGWTEGLVPSGNVEPWRMDEFRNRFIAAYTDGTDFAGVHP</sequence>
<name>A0A6B2JT50_9RHOB</name>
<dbReference type="EMBL" id="JAAGAB010000002">
    <property type="protein sequence ID" value="NDV01200.1"/>
    <property type="molecule type" value="Genomic_DNA"/>
</dbReference>
<reference evidence="2 3" key="1">
    <citation type="submission" date="2020-02" db="EMBL/GenBank/DDBJ databases">
        <title>Pseudoroseicyclus tamarix, sp. nov., isolated from offshore sediment of a Tamarix chinensis forest.</title>
        <authorList>
            <person name="Gai Y."/>
        </authorList>
    </citation>
    <scope>NUCLEOTIDE SEQUENCE [LARGE SCALE GENOMIC DNA]</scope>
    <source>
        <strain evidence="2 3">CLL3-39</strain>
    </source>
</reference>
<evidence type="ECO:0000256" key="1">
    <source>
        <dbReference type="SAM" id="Phobius"/>
    </source>
</evidence>
<organism evidence="2 3">
    <name type="scientific">Pseudoroseicyclus tamaricis</name>
    <dbReference type="NCBI Taxonomy" id="2705421"/>
    <lineage>
        <taxon>Bacteria</taxon>
        <taxon>Pseudomonadati</taxon>
        <taxon>Pseudomonadota</taxon>
        <taxon>Alphaproteobacteria</taxon>
        <taxon>Rhodobacterales</taxon>
        <taxon>Paracoccaceae</taxon>
        <taxon>Pseudoroseicyclus</taxon>
    </lineage>
</organism>
<keyword evidence="1" id="KW-0472">Membrane</keyword>
<evidence type="ECO:0000313" key="2">
    <source>
        <dbReference type="EMBL" id="NDV01200.1"/>
    </source>
</evidence>
<keyword evidence="1" id="KW-1133">Transmembrane helix</keyword>
<dbReference type="Gene3D" id="3.40.720.10">
    <property type="entry name" value="Alkaline Phosphatase, subunit A"/>
    <property type="match status" value="1"/>
</dbReference>
<dbReference type="InterPro" id="IPR017850">
    <property type="entry name" value="Alkaline_phosphatase_core_sf"/>
</dbReference>
<dbReference type="AlphaFoldDB" id="A0A6B2JT50"/>
<feature type="transmembrane region" description="Helical" evidence="1">
    <location>
        <begin position="58"/>
        <end position="77"/>
    </location>
</feature>
<keyword evidence="1" id="KW-0812">Transmembrane</keyword>
<proteinExistence type="predicted"/>
<feature type="transmembrane region" description="Helical" evidence="1">
    <location>
        <begin position="150"/>
        <end position="169"/>
    </location>
</feature>
<protein>
    <submittedName>
        <fullName evidence="2">Sulfatase</fullName>
    </submittedName>
</protein>
<accession>A0A6B2JT50</accession>
<evidence type="ECO:0000313" key="3">
    <source>
        <dbReference type="Proteomes" id="UP000474757"/>
    </source>
</evidence>